<reference evidence="1 2" key="1">
    <citation type="submission" date="2015-09" db="EMBL/GenBank/DDBJ databases">
        <title>Genome announcement of multiple Pseudomonas syringae strains.</title>
        <authorList>
            <person name="Thakur S."/>
            <person name="Wang P.W."/>
            <person name="Gong Y."/>
            <person name="Weir B.S."/>
            <person name="Guttman D.S."/>
        </authorList>
    </citation>
    <scope>NUCLEOTIDE SEQUENCE [LARGE SCALE GENOMIC DNA]</scope>
    <source>
        <strain evidence="1 2">ICMP4091</strain>
    </source>
</reference>
<dbReference type="PATRIC" id="fig|129140.3.peg.2059"/>
<name>A0A0Q0BWF7_9PSED</name>
<sequence>MDNQTIYDDVIKLLREMKPHAQFIFATHNANFPVLGDAEQVHAFQYQDEKVATQSGSIDAHPVQEAIINIMEGGQEAFNRRKEVYNLWKLQS</sequence>
<comment type="caution">
    <text evidence="1">The sequence shown here is derived from an EMBL/GenBank/DDBJ whole genome shotgun (WGS) entry which is preliminary data.</text>
</comment>
<evidence type="ECO:0000313" key="2">
    <source>
        <dbReference type="Proteomes" id="UP000050474"/>
    </source>
</evidence>
<dbReference type="Proteomes" id="UP000050474">
    <property type="component" value="Unassembled WGS sequence"/>
</dbReference>
<proteinExistence type="predicted"/>
<organism evidence="1 2">
    <name type="scientific">Pseudomonas syringae pv. tagetis</name>
    <dbReference type="NCBI Taxonomy" id="129140"/>
    <lineage>
        <taxon>Bacteria</taxon>
        <taxon>Pseudomonadati</taxon>
        <taxon>Pseudomonadota</taxon>
        <taxon>Gammaproteobacteria</taxon>
        <taxon>Pseudomonadales</taxon>
        <taxon>Pseudomonadaceae</taxon>
        <taxon>Pseudomonas</taxon>
    </lineage>
</organism>
<accession>A0A0Q0BWF7</accession>
<protein>
    <submittedName>
        <fullName evidence="1">Orf28</fullName>
    </submittedName>
</protein>
<evidence type="ECO:0000313" key="1">
    <source>
        <dbReference type="EMBL" id="KPY82674.1"/>
    </source>
</evidence>
<dbReference type="AlphaFoldDB" id="A0A0Q0BWF7"/>
<dbReference type="STRING" id="129140.ALO44_200056"/>
<dbReference type="EMBL" id="LJRM01000160">
    <property type="protein sequence ID" value="KPY82674.1"/>
    <property type="molecule type" value="Genomic_DNA"/>
</dbReference>
<gene>
    <name evidence="1" type="ORF">ALO44_200056</name>
</gene>